<evidence type="ECO:0000259" key="2">
    <source>
        <dbReference type="Pfam" id="PF00156"/>
    </source>
</evidence>
<dbReference type="InterPro" id="IPR051910">
    <property type="entry name" value="ComF/GntX_DNA_util-trans"/>
</dbReference>
<gene>
    <name evidence="3" type="ORF">QVZ43_01695</name>
</gene>
<dbReference type="EMBL" id="JAUMIS010000001">
    <property type="protein sequence ID" value="MDO3720413.1"/>
    <property type="molecule type" value="Genomic_DNA"/>
</dbReference>
<protein>
    <submittedName>
        <fullName evidence="3">ComF family protein</fullName>
    </submittedName>
</protein>
<dbReference type="CDD" id="cd06223">
    <property type="entry name" value="PRTases_typeI"/>
    <property type="match status" value="1"/>
</dbReference>
<dbReference type="Gene3D" id="3.40.50.2020">
    <property type="match status" value="1"/>
</dbReference>
<sequence length="242" mass="26841">MIKSTDILSTLLTLKVNQSRKVGLCVACLDTSARDGLCSPCRHDLPRNNYPCQTCAMPMPMSGLVCGDCLSNPPSFSCSIIPWLYRFPADAMIRRFKDQGQRQFLRPLVADLASQLETLMQEQTIPRPDALIPAPMHRKRRLARGFNQAQVIAEELAKQLAIPVASSLVARKRHVDSQRGLGRDERLKNLRRVFELKGEVPSRIAIIDDVVTTGATARSLASALKNQGAQDIQVWALARTPL</sequence>
<accession>A0ABT8VWV0</accession>
<organism evidence="3 4">
    <name type="scientific">Marinobacter suaedae</name>
    <dbReference type="NCBI Taxonomy" id="3057675"/>
    <lineage>
        <taxon>Bacteria</taxon>
        <taxon>Pseudomonadati</taxon>
        <taxon>Pseudomonadota</taxon>
        <taxon>Gammaproteobacteria</taxon>
        <taxon>Pseudomonadales</taxon>
        <taxon>Marinobacteraceae</taxon>
        <taxon>Marinobacter</taxon>
    </lineage>
</organism>
<name>A0ABT8VWV0_9GAMM</name>
<dbReference type="SUPFAM" id="SSF53271">
    <property type="entry name" value="PRTase-like"/>
    <property type="match status" value="1"/>
</dbReference>
<evidence type="ECO:0000256" key="1">
    <source>
        <dbReference type="ARBA" id="ARBA00008007"/>
    </source>
</evidence>
<dbReference type="Pfam" id="PF00156">
    <property type="entry name" value="Pribosyltran"/>
    <property type="match status" value="1"/>
</dbReference>
<dbReference type="InterPro" id="IPR029057">
    <property type="entry name" value="PRTase-like"/>
</dbReference>
<dbReference type="RefSeq" id="WP_302908624.1">
    <property type="nucleotide sequence ID" value="NZ_JAUMIS010000001.1"/>
</dbReference>
<proteinExistence type="inferred from homology"/>
<dbReference type="PANTHER" id="PTHR47505:SF1">
    <property type="entry name" value="DNA UTILIZATION PROTEIN YHGH"/>
    <property type="match status" value="1"/>
</dbReference>
<evidence type="ECO:0000313" key="4">
    <source>
        <dbReference type="Proteomes" id="UP001168640"/>
    </source>
</evidence>
<dbReference type="Proteomes" id="UP001168640">
    <property type="component" value="Unassembled WGS sequence"/>
</dbReference>
<dbReference type="PANTHER" id="PTHR47505">
    <property type="entry name" value="DNA UTILIZATION PROTEIN YHGH"/>
    <property type="match status" value="1"/>
</dbReference>
<dbReference type="InterPro" id="IPR000836">
    <property type="entry name" value="PRTase_dom"/>
</dbReference>
<comment type="caution">
    <text evidence="3">The sequence shown here is derived from an EMBL/GenBank/DDBJ whole genome shotgun (WGS) entry which is preliminary data.</text>
</comment>
<feature type="domain" description="Phosphoribosyltransferase" evidence="2">
    <location>
        <begin position="151"/>
        <end position="238"/>
    </location>
</feature>
<evidence type="ECO:0000313" key="3">
    <source>
        <dbReference type="EMBL" id="MDO3720413.1"/>
    </source>
</evidence>
<keyword evidence="4" id="KW-1185">Reference proteome</keyword>
<comment type="similarity">
    <text evidence="1">Belongs to the ComF/GntX family.</text>
</comment>
<reference evidence="3" key="1">
    <citation type="submission" date="2023-07" db="EMBL/GenBank/DDBJ databases">
        <title>Marinobacter sp. chi1 genome sequencing and assembly.</title>
        <authorList>
            <person name="Park S."/>
        </authorList>
    </citation>
    <scope>NUCLEOTIDE SEQUENCE</scope>
    <source>
        <strain evidence="3">Chi1</strain>
    </source>
</reference>